<dbReference type="AlphaFoldDB" id="A0A3B1CL68"/>
<organism evidence="1">
    <name type="scientific">hydrothermal vent metagenome</name>
    <dbReference type="NCBI Taxonomy" id="652676"/>
    <lineage>
        <taxon>unclassified sequences</taxon>
        <taxon>metagenomes</taxon>
        <taxon>ecological metagenomes</taxon>
    </lineage>
</organism>
<gene>
    <name evidence="1" type="ORF">MNBD_NITROSPINAE03-610</name>
</gene>
<proteinExistence type="predicted"/>
<dbReference type="EMBL" id="UOGB01000301">
    <property type="protein sequence ID" value="VAX24698.1"/>
    <property type="molecule type" value="Genomic_DNA"/>
</dbReference>
<accession>A0A3B1CL68</accession>
<name>A0A3B1CL68_9ZZZZ</name>
<protein>
    <recommendedName>
        <fullName evidence="2">UspA domain-containing protein</fullName>
    </recommendedName>
</protein>
<sequence length="151" mass="17056">MNVMVKMDEQIGGAGYNDKLLVVGYEKEFSEFLMDYSIQMASRMGYSLVALNLFLVTQRRWLFPQVAPDEAGNEDIEKISDQSALLFARKADEANIGFEHLFRTGLLDNVVREICKERGDIDLVLLEPEFLNIDPEDPFSIPAFSLAPDSS</sequence>
<evidence type="ECO:0000313" key="1">
    <source>
        <dbReference type="EMBL" id="VAX24698.1"/>
    </source>
</evidence>
<reference evidence="1" key="1">
    <citation type="submission" date="2018-06" db="EMBL/GenBank/DDBJ databases">
        <authorList>
            <person name="Zhirakovskaya E."/>
        </authorList>
    </citation>
    <scope>NUCLEOTIDE SEQUENCE</scope>
</reference>
<evidence type="ECO:0008006" key="2">
    <source>
        <dbReference type="Google" id="ProtNLM"/>
    </source>
</evidence>